<protein>
    <submittedName>
        <fullName evidence="1">Uncharacterized protein</fullName>
    </submittedName>
</protein>
<dbReference type="RefSeq" id="WP_073167650.1">
    <property type="nucleotide sequence ID" value="NZ_FQUW01000058.1"/>
</dbReference>
<dbReference type="AlphaFoldDB" id="A0A1M5DYC5"/>
<organism evidence="1 2">
    <name type="scientific">Desulfofundulus australicus DSM 11792</name>
    <dbReference type="NCBI Taxonomy" id="1121425"/>
    <lineage>
        <taxon>Bacteria</taxon>
        <taxon>Bacillati</taxon>
        <taxon>Bacillota</taxon>
        <taxon>Clostridia</taxon>
        <taxon>Eubacteriales</taxon>
        <taxon>Peptococcaceae</taxon>
        <taxon>Desulfofundulus</taxon>
    </lineage>
</organism>
<dbReference type="EMBL" id="FQUW01000058">
    <property type="protein sequence ID" value="SHF71969.1"/>
    <property type="molecule type" value="Genomic_DNA"/>
</dbReference>
<evidence type="ECO:0000313" key="2">
    <source>
        <dbReference type="Proteomes" id="UP000184196"/>
    </source>
</evidence>
<name>A0A1M5DYC5_9FIRM</name>
<reference evidence="2" key="1">
    <citation type="submission" date="2016-11" db="EMBL/GenBank/DDBJ databases">
        <authorList>
            <person name="Varghese N."/>
            <person name="Submissions S."/>
        </authorList>
    </citation>
    <scope>NUCLEOTIDE SEQUENCE [LARGE SCALE GENOMIC DNA]</scope>
    <source>
        <strain evidence="2">DSM 11792</strain>
    </source>
</reference>
<evidence type="ECO:0000313" key="1">
    <source>
        <dbReference type="EMBL" id="SHF71969.1"/>
    </source>
</evidence>
<accession>A0A1M5DYC5</accession>
<keyword evidence="2" id="KW-1185">Reference proteome</keyword>
<gene>
    <name evidence="1" type="ORF">SAMN02745218_02947</name>
</gene>
<dbReference type="Proteomes" id="UP000184196">
    <property type="component" value="Unassembled WGS sequence"/>
</dbReference>
<proteinExistence type="predicted"/>
<sequence length="119" mass="13244">MSFFKPYLDHERLDALARCCDTYHISPADLLDVGLCMLGIDRLTAYHSLTRDALYLDIQELQEAAAAAKQLGYFLRGLEPDLRLRLAALLLILKASVVNMQGHCGMSCRLNGETEQDGS</sequence>